<comment type="caution">
    <text evidence="9">The sequence shown here is derived from an EMBL/GenBank/DDBJ whole genome shotgun (WGS) entry which is preliminary data.</text>
</comment>
<evidence type="ECO:0000256" key="7">
    <source>
        <dbReference type="HAMAP-Rule" id="MF_03147"/>
    </source>
</evidence>
<dbReference type="HAMAP" id="MF_00121">
    <property type="entry name" value="GatB"/>
    <property type="match status" value="1"/>
</dbReference>
<dbReference type="NCBIfam" id="NF004014">
    <property type="entry name" value="PRK05477.1-4"/>
    <property type="match status" value="1"/>
</dbReference>
<comment type="subcellular location">
    <subcellularLocation>
        <location evidence="7">Mitochondrion</location>
    </subcellularLocation>
</comment>
<dbReference type="AlphaFoldDB" id="A0A4Y2QNV2"/>
<sequence>MAYFPKLFCKISNDNHFFLTSGLKKRFFSRPHVNFSTKISAAETFSKYEGVVGLEVHAQINSKSKLFSSSPAEFGAPTNTKVSFFDAAFPGTLPVLNKSCVEAGILTALACNCTVNKVSAFDRKHYFYPDLPAGYQITQQFKPLASNGRIKFVVPGKENDSTSYECTAFIKQIQLEQDSGRSFHVKGAKSLIDLNRAGIGLMEIVFEPDLKNGSEAAALVKELICILKRIGTCTCQMEEGTLRVDANISVNKIGDPLGVRTEVKNINSLRYIARAIDYEIERQIQIIESGGCVVNETRAYDYASKKTIFMRDKEILQDYRFMPEPNLPPIRICDENDSHECDNLPNIKEIQKRLPVLPGTERSVLLEKYKLPLSTTDRIVHSDGFKEVFEVAASRIDDYLGICKFLFYTLESQINFRKTSFNNCGITANQVADLLEILLSKKISNATASDVLQMLLNGDQRSALEIVEKYNWFLISDEKELEKLCSEVVNTHTKAAKKYGNTGKQRYMTILLVELNKKVNNRASIKDAEVVFKKVIKEKFQIKKDSS</sequence>
<evidence type="ECO:0000313" key="10">
    <source>
        <dbReference type="Proteomes" id="UP000499080"/>
    </source>
</evidence>
<evidence type="ECO:0000259" key="8">
    <source>
        <dbReference type="SMART" id="SM00845"/>
    </source>
</evidence>
<evidence type="ECO:0000256" key="3">
    <source>
        <dbReference type="ARBA" id="ARBA00022741"/>
    </source>
</evidence>
<dbReference type="GO" id="GO:0050567">
    <property type="term" value="F:glutaminyl-tRNA synthase (glutamine-hydrolyzing) activity"/>
    <property type="evidence" value="ECO:0007669"/>
    <property type="project" value="UniProtKB-UniRule"/>
</dbReference>
<keyword evidence="9" id="KW-0808">Transferase</keyword>
<dbReference type="InterPro" id="IPR018027">
    <property type="entry name" value="Asn/Gln_amidotransferase"/>
</dbReference>
<dbReference type="GO" id="GO:0070681">
    <property type="term" value="P:glutaminyl-tRNAGln biosynthesis via transamidation"/>
    <property type="evidence" value="ECO:0007669"/>
    <property type="project" value="UniProtKB-UniRule"/>
</dbReference>
<dbReference type="InterPro" id="IPR023168">
    <property type="entry name" value="GatB_Yqey_C_2"/>
</dbReference>
<evidence type="ECO:0000256" key="1">
    <source>
        <dbReference type="ARBA" id="ARBA00005306"/>
    </source>
</evidence>
<keyword evidence="7" id="KW-0496">Mitochondrion</keyword>
<comment type="subunit">
    <text evidence="7">Subunit of the heterotrimeric GatCAB amidotransferase (AdT) complex, composed of A, B and C subunits.</text>
</comment>
<keyword evidence="5 7" id="KW-0648">Protein biosynthesis</keyword>
<dbReference type="GO" id="GO:0030956">
    <property type="term" value="C:glutamyl-tRNA(Gln) amidotransferase complex"/>
    <property type="evidence" value="ECO:0007669"/>
    <property type="project" value="UniProtKB-UniRule"/>
</dbReference>
<dbReference type="GO" id="GO:0005739">
    <property type="term" value="C:mitochondrion"/>
    <property type="evidence" value="ECO:0007669"/>
    <property type="project" value="UniProtKB-SubCell"/>
</dbReference>
<dbReference type="InterPro" id="IPR003789">
    <property type="entry name" value="Asn/Gln_tRNA_amidoTrase-B-like"/>
</dbReference>
<accession>A0A4Y2QNV2</accession>
<name>A0A4Y2QNV2_ARAVE</name>
<dbReference type="GO" id="GO:0016740">
    <property type="term" value="F:transferase activity"/>
    <property type="evidence" value="ECO:0007669"/>
    <property type="project" value="UniProtKB-KW"/>
</dbReference>
<comment type="similarity">
    <text evidence="1 7">Belongs to the GatB/GatE family. GatB subfamily.</text>
</comment>
<dbReference type="SUPFAM" id="SSF89095">
    <property type="entry name" value="GatB/YqeY motif"/>
    <property type="match status" value="1"/>
</dbReference>
<dbReference type="InterPro" id="IPR004413">
    <property type="entry name" value="GatB"/>
</dbReference>
<evidence type="ECO:0000313" key="9">
    <source>
        <dbReference type="EMBL" id="GBN64958.1"/>
    </source>
</evidence>
<dbReference type="InterPro" id="IPR017959">
    <property type="entry name" value="Asn/Gln-tRNA_amidoTrfase_suB/E"/>
</dbReference>
<comment type="function">
    <text evidence="7">Allows the formation of correctly charged Gln-tRNA(Gln) through the transamidation of misacylated Glu-tRNA(Gln) in the mitochondria. The reaction takes place in the presence of glutamine and ATP through an activated gamma-phospho-Glu-tRNA(Gln).</text>
</comment>
<evidence type="ECO:0000256" key="4">
    <source>
        <dbReference type="ARBA" id="ARBA00022840"/>
    </source>
</evidence>
<dbReference type="InterPro" id="IPR014746">
    <property type="entry name" value="Gln_synth/guanido_kin_cat_dom"/>
</dbReference>
<protein>
    <recommendedName>
        <fullName evidence="7">Glutamyl-tRNA(Gln) amidotransferase subunit B, mitochondrial</fullName>
        <shortName evidence="7">Glu-AdT subunit B</shortName>
        <ecNumber evidence="7">6.3.5.-</ecNumber>
    </recommendedName>
</protein>
<dbReference type="GO" id="GO:0005524">
    <property type="term" value="F:ATP binding"/>
    <property type="evidence" value="ECO:0007669"/>
    <property type="project" value="UniProtKB-KW"/>
</dbReference>
<keyword evidence="3 7" id="KW-0547">Nucleotide-binding</keyword>
<dbReference type="Proteomes" id="UP000499080">
    <property type="component" value="Unassembled WGS sequence"/>
</dbReference>
<dbReference type="Pfam" id="PF02637">
    <property type="entry name" value="GatB_Yqey"/>
    <property type="match status" value="1"/>
</dbReference>
<dbReference type="EMBL" id="BGPR01014379">
    <property type="protein sequence ID" value="GBN64958.1"/>
    <property type="molecule type" value="Genomic_DNA"/>
</dbReference>
<dbReference type="SUPFAM" id="SSF55931">
    <property type="entry name" value="Glutamine synthetase/guanido kinase"/>
    <property type="match status" value="1"/>
</dbReference>
<keyword evidence="10" id="KW-1185">Reference proteome</keyword>
<proteinExistence type="inferred from homology"/>
<reference evidence="9 10" key="1">
    <citation type="journal article" date="2019" name="Sci. Rep.">
        <title>Orb-weaving spider Araneus ventricosus genome elucidates the spidroin gene catalogue.</title>
        <authorList>
            <person name="Kono N."/>
            <person name="Nakamura H."/>
            <person name="Ohtoshi R."/>
            <person name="Moran D.A.P."/>
            <person name="Shinohara A."/>
            <person name="Yoshida Y."/>
            <person name="Fujiwara M."/>
            <person name="Mori M."/>
            <person name="Tomita M."/>
            <person name="Arakawa K."/>
        </authorList>
    </citation>
    <scope>NUCLEOTIDE SEQUENCE [LARGE SCALE GENOMIC DNA]</scope>
</reference>
<dbReference type="SMART" id="SM00845">
    <property type="entry name" value="GatB_Yqey"/>
    <property type="match status" value="1"/>
</dbReference>
<dbReference type="PANTHER" id="PTHR11659">
    <property type="entry name" value="GLUTAMYL-TRNA GLN AMIDOTRANSFERASE SUBUNIT B MITOCHONDRIAL AND PROKARYOTIC PET112-RELATED"/>
    <property type="match status" value="1"/>
</dbReference>
<dbReference type="Gene3D" id="1.10.10.410">
    <property type="match status" value="1"/>
</dbReference>
<evidence type="ECO:0000256" key="5">
    <source>
        <dbReference type="ARBA" id="ARBA00022917"/>
    </source>
</evidence>
<dbReference type="GO" id="GO:0032543">
    <property type="term" value="P:mitochondrial translation"/>
    <property type="evidence" value="ECO:0007669"/>
    <property type="project" value="UniProtKB-UniRule"/>
</dbReference>
<keyword evidence="4 7" id="KW-0067">ATP-binding</keyword>
<evidence type="ECO:0000256" key="2">
    <source>
        <dbReference type="ARBA" id="ARBA00022598"/>
    </source>
</evidence>
<dbReference type="Pfam" id="PF02934">
    <property type="entry name" value="GatB_N"/>
    <property type="match status" value="1"/>
</dbReference>
<comment type="catalytic activity">
    <reaction evidence="6 7">
        <text>L-glutamyl-tRNA(Gln) + L-glutamine + ATP + H2O = L-glutaminyl-tRNA(Gln) + L-glutamate + ADP + phosphate + H(+)</text>
        <dbReference type="Rhea" id="RHEA:17521"/>
        <dbReference type="Rhea" id="RHEA-COMP:9681"/>
        <dbReference type="Rhea" id="RHEA-COMP:9684"/>
        <dbReference type="ChEBI" id="CHEBI:15377"/>
        <dbReference type="ChEBI" id="CHEBI:15378"/>
        <dbReference type="ChEBI" id="CHEBI:29985"/>
        <dbReference type="ChEBI" id="CHEBI:30616"/>
        <dbReference type="ChEBI" id="CHEBI:43474"/>
        <dbReference type="ChEBI" id="CHEBI:58359"/>
        <dbReference type="ChEBI" id="CHEBI:78520"/>
        <dbReference type="ChEBI" id="CHEBI:78521"/>
        <dbReference type="ChEBI" id="CHEBI:456216"/>
    </reaction>
</comment>
<evidence type="ECO:0000256" key="6">
    <source>
        <dbReference type="ARBA" id="ARBA00047913"/>
    </source>
</evidence>
<organism evidence="9 10">
    <name type="scientific">Araneus ventricosus</name>
    <name type="common">Orbweaver spider</name>
    <name type="synonym">Epeira ventricosa</name>
    <dbReference type="NCBI Taxonomy" id="182803"/>
    <lineage>
        <taxon>Eukaryota</taxon>
        <taxon>Metazoa</taxon>
        <taxon>Ecdysozoa</taxon>
        <taxon>Arthropoda</taxon>
        <taxon>Chelicerata</taxon>
        <taxon>Arachnida</taxon>
        <taxon>Araneae</taxon>
        <taxon>Araneomorphae</taxon>
        <taxon>Entelegynae</taxon>
        <taxon>Araneoidea</taxon>
        <taxon>Araneidae</taxon>
        <taxon>Araneus</taxon>
    </lineage>
</organism>
<feature type="domain" description="Asn/Gln amidotransferase" evidence="8">
    <location>
        <begin position="387"/>
        <end position="536"/>
    </location>
</feature>
<dbReference type="EC" id="6.3.5.-" evidence="7"/>
<dbReference type="OrthoDB" id="6414877at2759"/>
<dbReference type="PANTHER" id="PTHR11659:SF0">
    <property type="entry name" value="GLUTAMYL-TRNA(GLN) AMIDOTRANSFERASE SUBUNIT B, MITOCHONDRIAL"/>
    <property type="match status" value="1"/>
</dbReference>
<dbReference type="InterPro" id="IPR006075">
    <property type="entry name" value="Asn/Gln-tRNA_Trfase_suB/E_cat"/>
</dbReference>
<dbReference type="NCBIfam" id="TIGR00133">
    <property type="entry name" value="gatB"/>
    <property type="match status" value="1"/>
</dbReference>
<gene>
    <name evidence="9" type="primary">CPIJ001717</name>
    <name evidence="9" type="ORF">AVEN_193956_1</name>
</gene>
<dbReference type="NCBIfam" id="NF004012">
    <property type="entry name" value="PRK05477.1-2"/>
    <property type="match status" value="1"/>
</dbReference>
<keyword evidence="2 7" id="KW-0436">Ligase</keyword>